<dbReference type="RefSeq" id="WP_036904250.1">
    <property type="nucleotide sequence ID" value="NZ_CP138967.1"/>
</dbReference>
<comment type="caution">
    <text evidence="1">The sequence shown here is derived from an EMBL/GenBank/DDBJ whole genome shotgun (WGS) entry which is preliminary data.</text>
</comment>
<protein>
    <submittedName>
        <fullName evidence="1">Protein family PM-11</fullName>
    </submittedName>
</protein>
<sequence>MDWKTSLDWYCSGNILEKEDVDLLEKHYQEIINESDSNFSPEIAPKHICNQTNIPEGSSWITAVAVILDRLNPVKTGKPRSLLVDQLRRKQSS</sequence>
<proteinExistence type="predicted"/>
<reference evidence="2" key="1">
    <citation type="journal article" date="2014" name="Sci. Data">
        <title>Genomes of diverse isolates of the marine cyanobacterium Prochlorococcus.</title>
        <authorList>
            <person name="Biller S."/>
            <person name="Berube P."/>
            <person name="Thompson J."/>
            <person name="Kelly L."/>
            <person name="Roggensack S."/>
            <person name="Awad L."/>
            <person name="Roache-Johnson K."/>
            <person name="Ding H."/>
            <person name="Giovannoni S.J."/>
            <person name="Moore L.R."/>
            <person name="Chisholm S.W."/>
        </authorList>
    </citation>
    <scope>NUCLEOTIDE SEQUENCE [LARGE SCALE GENOMIC DNA]</scope>
    <source>
        <strain evidence="2">PAC1</strain>
    </source>
</reference>
<dbReference type="AlphaFoldDB" id="A0A0A2C7A5"/>
<accession>A0A0A2C7A5</accession>
<dbReference type="Proteomes" id="UP000030392">
    <property type="component" value="Unassembled WGS sequence"/>
</dbReference>
<evidence type="ECO:0000313" key="2">
    <source>
        <dbReference type="Proteomes" id="UP000030392"/>
    </source>
</evidence>
<dbReference type="EMBL" id="JNAX01000003">
    <property type="protein sequence ID" value="KGG22246.1"/>
    <property type="molecule type" value="Genomic_DNA"/>
</dbReference>
<name>A0A0A2C7A5_PROMR</name>
<gene>
    <name evidence="1" type="ORF">EV03_0139</name>
</gene>
<organism evidence="1 2">
    <name type="scientific">Prochlorococcus marinus str. PAC1</name>
    <dbReference type="NCBI Taxonomy" id="59924"/>
    <lineage>
        <taxon>Bacteria</taxon>
        <taxon>Bacillati</taxon>
        <taxon>Cyanobacteriota</taxon>
        <taxon>Cyanophyceae</taxon>
        <taxon>Synechococcales</taxon>
        <taxon>Prochlorococcaceae</taxon>
        <taxon>Prochlorococcus</taxon>
    </lineage>
</organism>
<evidence type="ECO:0000313" key="1">
    <source>
        <dbReference type="EMBL" id="KGG22246.1"/>
    </source>
</evidence>